<organism evidence="8">
    <name type="scientific">Melanopsichium pennsylvanicum 4</name>
    <dbReference type="NCBI Taxonomy" id="1398559"/>
    <lineage>
        <taxon>Eukaryota</taxon>
        <taxon>Fungi</taxon>
        <taxon>Dikarya</taxon>
        <taxon>Basidiomycota</taxon>
        <taxon>Ustilaginomycotina</taxon>
        <taxon>Ustilaginomycetes</taxon>
        <taxon>Ustilaginales</taxon>
        <taxon>Ustilaginaceae</taxon>
        <taxon>Melanopsichium</taxon>
    </lineage>
</organism>
<reference evidence="8" key="1">
    <citation type="journal article" date="2014" name="Genome Biol. Evol.">
        <title>Gene Loss Rather Than Gene Gain Is Associated with a Host Jump from Monocots to Dicots in the Smut Fungus Melanopsichium pennsylvanicum.</title>
        <authorList>
            <person name="Sharma R."/>
            <person name="Mishra B."/>
            <person name="Runge F."/>
            <person name="Thines M."/>
        </authorList>
    </citation>
    <scope>NUCLEOTIDE SEQUENCE</scope>
    <source>
        <strain evidence="8">4</strain>
    </source>
</reference>
<evidence type="ECO:0000256" key="4">
    <source>
        <dbReference type="ARBA" id="ARBA00022737"/>
    </source>
</evidence>
<dbReference type="EMBL" id="HG529563">
    <property type="protein sequence ID" value="CDI53004.1"/>
    <property type="molecule type" value="Genomic_DNA"/>
</dbReference>
<keyword evidence="4" id="KW-0677">Repeat</keyword>
<comment type="function">
    <text evidence="6">Catalyzes the transfer of a geranyl-geranyl moiety from geranyl-geranyl pyrophosphate to cysteines occuring in specific C-terminal amino acid sequences.</text>
</comment>
<dbReference type="SUPFAM" id="SSF48439">
    <property type="entry name" value="Protein prenylyltransferase"/>
    <property type="match status" value="1"/>
</dbReference>
<evidence type="ECO:0000256" key="6">
    <source>
        <dbReference type="RuleBase" id="RU367120"/>
    </source>
</evidence>
<evidence type="ECO:0000256" key="2">
    <source>
        <dbReference type="ARBA" id="ARBA00022602"/>
    </source>
</evidence>
<accession>A0A077R766</accession>
<dbReference type="EC" id="2.5.1.60" evidence="6"/>
<dbReference type="GO" id="GO:0097354">
    <property type="term" value="P:prenylation"/>
    <property type="evidence" value="ECO:0007669"/>
    <property type="project" value="UniProtKB-UniRule"/>
</dbReference>
<evidence type="ECO:0000256" key="1">
    <source>
        <dbReference type="ARBA" id="ARBA00006734"/>
    </source>
</evidence>
<sequence length="436" mass="51017">MHGVKRQPKTAASAQAKAERKTKEAAKLASYLEIERTFFTYKRQGKKDQEALAQTTKLLTLNPEQYTVWNYRREVLLNIFASPLLVEQETTSKPDVFASLRDSTSSSPHNTHEDSKTPEKEVEERGARNRNLLQDDLSLTEHALRAHPKVYWIWNHRMWCLTQYHIATASNYDDENWIWHRELKLVEKMLDLDPRNFHGWNCRRAIIEHLALSIILSSSFNNTSSTRNPSKTPLAFPALLSSDEIVHEQLNAPVKAKLLSLAETELGYSLRKIESNFSNFSAWHQRTQLLPHLWKAKRLSVVQVNEAVDWELELVKQAMYTDPSDQSVWFYHRWLIERLLSNDSTTIDQLATKHRRINVLQQEIEVIQELFELEPDSKWCAISLAHYHQLLAELYDDAQQRTKSRKRSQEVLQKLIELDPDRQARYRDLLDGKAHF</sequence>
<keyword evidence="3 6" id="KW-0808">Transferase</keyword>
<feature type="region of interest" description="Disordered" evidence="7">
    <location>
        <begin position="1"/>
        <end position="20"/>
    </location>
</feature>
<evidence type="ECO:0000313" key="8">
    <source>
        <dbReference type="EMBL" id="CDI53004.1"/>
    </source>
</evidence>
<comment type="catalytic activity">
    <reaction evidence="5 6">
        <text>geranylgeranyl diphosphate + L-cysteinyl-[protein] = S-geranylgeranyl-L-cysteinyl-[protein] + diphosphate</text>
        <dbReference type="Rhea" id="RHEA:21240"/>
        <dbReference type="Rhea" id="RHEA-COMP:10131"/>
        <dbReference type="Rhea" id="RHEA-COMP:11537"/>
        <dbReference type="ChEBI" id="CHEBI:29950"/>
        <dbReference type="ChEBI" id="CHEBI:33019"/>
        <dbReference type="ChEBI" id="CHEBI:57533"/>
        <dbReference type="ChEBI" id="CHEBI:86021"/>
        <dbReference type="EC" id="2.5.1.60"/>
    </reaction>
</comment>
<dbReference type="AlphaFoldDB" id="A0A077R766"/>
<evidence type="ECO:0000256" key="3">
    <source>
        <dbReference type="ARBA" id="ARBA00022679"/>
    </source>
</evidence>
<dbReference type="PANTHER" id="PTHR11129:SF2">
    <property type="entry name" value="GERANYLGERANYL TRANSFERASE TYPE-2 SUBUNIT ALPHA"/>
    <property type="match status" value="1"/>
</dbReference>
<dbReference type="GO" id="GO:0005968">
    <property type="term" value="C:Rab-protein geranylgeranyltransferase complex"/>
    <property type="evidence" value="ECO:0007669"/>
    <property type="project" value="TreeGrafter"/>
</dbReference>
<dbReference type="GO" id="GO:0004663">
    <property type="term" value="F:Rab geranylgeranyltransferase activity"/>
    <property type="evidence" value="ECO:0007669"/>
    <property type="project" value="UniProtKB-UniRule"/>
</dbReference>
<feature type="region of interest" description="Disordered" evidence="7">
    <location>
        <begin position="98"/>
        <end position="127"/>
    </location>
</feature>
<feature type="compositionally biased region" description="Basic and acidic residues" evidence="7">
    <location>
        <begin position="110"/>
        <end position="127"/>
    </location>
</feature>
<dbReference type="PROSITE" id="PS51147">
    <property type="entry name" value="PFTA"/>
    <property type="match status" value="5"/>
</dbReference>
<dbReference type="InterPro" id="IPR002088">
    <property type="entry name" value="Prenyl_trans_a"/>
</dbReference>
<keyword evidence="2 6" id="KW-0637">Prenyltransferase</keyword>
<name>A0A077R766_9BASI</name>
<dbReference type="Gene3D" id="1.25.40.120">
    <property type="entry name" value="Protein prenylyltransferase"/>
    <property type="match status" value="2"/>
</dbReference>
<evidence type="ECO:0000256" key="5">
    <source>
        <dbReference type="ARBA" id="ARBA00047658"/>
    </source>
</evidence>
<comment type="similarity">
    <text evidence="1 6">Belongs to the protein prenyltransferase subunit alpha family.</text>
</comment>
<proteinExistence type="inferred from homology"/>
<dbReference type="Pfam" id="PF01239">
    <property type="entry name" value="PPTA"/>
    <property type="match status" value="5"/>
</dbReference>
<evidence type="ECO:0000256" key="7">
    <source>
        <dbReference type="SAM" id="MobiDB-lite"/>
    </source>
</evidence>
<protein>
    <recommendedName>
        <fullName evidence="6">Geranylgeranyl transferase type-2 subunit alpha</fullName>
        <ecNumber evidence="6">2.5.1.60</ecNumber>
    </recommendedName>
    <alternativeName>
        <fullName evidence="6">Geranylgeranyl transferase type II subunit alpha</fullName>
    </alternativeName>
</protein>
<dbReference type="PANTHER" id="PTHR11129">
    <property type="entry name" value="PROTEIN FARNESYLTRANSFERASE ALPHA SUBUNIT/RAB GERANYLGERANYL TRANSFERASE ALPHA SUBUNIT"/>
    <property type="match status" value="1"/>
</dbReference>